<dbReference type="EnsemblMetazoa" id="G7621.1">
    <property type="protein sequence ID" value="G7621.1:cds"/>
    <property type="gene ID" value="G7621"/>
</dbReference>
<feature type="domain" description="C-type lectin" evidence="1">
    <location>
        <begin position="64"/>
        <end position="196"/>
    </location>
</feature>
<evidence type="ECO:0000259" key="1">
    <source>
        <dbReference type="SMART" id="SM00034"/>
    </source>
</evidence>
<evidence type="ECO:0000313" key="3">
    <source>
        <dbReference type="Proteomes" id="UP000005408"/>
    </source>
</evidence>
<dbReference type="InterPro" id="IPR001304">
    <property type="entry name" value="C-type_lectin-like"/>
</dbReference>
<organism evidence="2 3">
    <name type="scientific">Magallana gigas</name>
    <name type="common">Pacific oyster</name>
    <name type="synonym">Crassostrea gigas</name>
    <dbReference type="NCBI Taxonomy" id="29159"/>
    <lineage>
        <taxon>Eukaryota</taxon>
        <taxon>Metazoa</taxon>
        <taxon>Spiralia</taxon>
        <taxon>Lophotrochozoa</taxon>
        <taxon>Mollusca</taxon>
        <taxon>Bivalvia</taxon>
        <taxon>Autobranchia</taxon>
        <taxon>Pteriomorphia</taxon>
        <taxon>Ostreida</taxon>
        <taxon>Ostreoidea</taxon>
        <taxon>Ostreidae</taxon>
        <taxon>Magallana</taxon>
    </lineage>
</organism>
<protein>
    <recommendedName>
        <fullName evidence="1">C-type lectin domain-containing protein</fullName>
    </recommendedName>
</protein>
<keyword evidence="3" id="KW-1185">Reference proteome</keyword>
<dbReference type="CDD" id="cd00037">
    <property type="entry name" value="CLECT"/>
    <property type="match status" value="1"/>
</dbReference>
<accession>A0A8W8NYV8</accession>
<dbReference type="InterPro" id="IPR016186">
    <property type="entry name" value="C-type_lectin-like/link_sf"/>
</dbReference>
<name>A0A8W8NYV8_MAGGI</name>
<sequence length="197" mass="21130">MVITTAAETTNNRILLSSVLVGTALAASVSGNYDFSYTDLALLTTAVLVVNFPTNPPVPVQDYCTAPGYTADPLLGCYRVVTSDTSFVTYDQAKQECVNDGGRLLLINSEAEANALVAILRTYAAGGLPYWFIQGTRTGASLTWFDDSGNPLIYLPSTVTSQNSLTSTRLSLTLQLGGFQYEALQPTTTSNRFVCEI</sequence>
<dbReference type="Gene3D" id="3.10.100.10">
    <property type="entry name" value="Mannose-Binding Protein A, subunit A"/>
    <property type="match status" value="1"/>
</dbReference>
<proteinExistence type="predicted"/>
<dbReference type="InterPro" id="IPR016187">
    <property type="entry name" value="CTDL_fold"/>
</dbReference>
<dbReference type="SMART" id="SM00034">
    <property type="entry name" value="CLECT"/>
    <property type="match status" value="1"/>
</dbReference>
<dbReference type="SUPFAM" id="SSF56436">
    <property type="entry name" value="C-type lectin-like"/>
    <property type="match status" value="1"/>
</dbReference>
<dbReference type="Proteomes" id="UP000005408">
    <property type="component" value="Unassembled WGS sequence"/>
</dbReference>
<reference evidence="2" key="1">
    <citation type="submission" date="2022-08" db="UniProtKB">
        <authorList>
            <consortium name="EnsemblMetazoa"/>
        </authorList>
    </citation>
    <scope>IDENTIFICATION</scope>
    <source>
        <strain evidence="2">05x7-T-G4-1.051#20</strain>
    </source>
</reference>
<evidence type="ECO:0000313" key="2">
    <source>
        <dbReference type="EnsemblMetazoa" id="G7621.1:cds"/>
    </source>
</evidence>
<dbReference type="AlphaFoldDB" id="A0A8W8NYV8"/>